<feature type="chain" id="PRO_5037861839" evidence="2">
    <location>
        <begin position="21"/>
        <end position="231"/>
    </location>
</feature>
<evidence type="ECO:0000313" key="4">
    <source>
        <dbReference type="Proteomes" id="UP000294530"/>
    </source>
</evidence>
<feature type="signal peptide" evidence="2">
    <location>
        <begin position="1"/>
        <end position="20"/>
    </location>
</feature>
<keyword evidence="2" id="KW-0732">Signal</keyword>
<feature type="region of interest" description="Disordered" evidence="1">
    <location>
        <begin position="190"/>
        <end position="210"/>
    </location>
</feature>
<feature type="compositionally biased region" description="Acidic residues" evidence="1">
    <location>
        <begin position="73"/>
        <end position="84"/>
    </location>
</feature>
<dbReference type="EMBL" id="SHOA02000007">
    <property type="protein sequence ID" value="TDH69832.1"/>
    <property type="molecule type" value="Genomic_DNA"/>
</dbReference>
<sequence length="231" mass="24668">MSSFLSLLLLAAMFLIPVAGQFSPFALGGNNQSMSSLGTQSSDSQTTSLLNNDGSLQDLTSSSMLFDFGGESGSEDPLSDEEEPPSSIRDESDSWSSGSSSSSFEYGCDCRSVRRVSLMGASDYCLDPNALLSSKCGNIELEENGACPITGAQPCSLKGHVLTNDSVCALDRKDETFKCVASENDLEIQKNGKKRKNRNRRQERDSSSASRFPHQWLGLAMCVGGGVFAGL</sequence>
<proteinExistence type="predicted"/>
<evidence type="ECO:0000256" key="1">
    <source>
        <dbReference type="SAM" id="MobiDB-lite"/>
    </source>
</evidence>
<gene>
    <name evidence="3" type="ORF">CCR75_002360</name>
</gene>
<dbReference type="GeneID" id="94346128"/>
<feature type="region of interest" description="Disordered" evidence="1">
    <location>
        <begin position="70"/>
        <end position="106"/>
    </location>
</feature>
<comment type="caution">
    <text evidence="3">The sequence shown here is derived from an EMBL/GenBank/DDBJ whole genome shotgun (WGS) entry which is preliminary data.</text>
</comment>
<organism evidence="3 4">
    <name type="scientific">Bremia lactucae</name>
    <name type="common">Lettuce downy mildew</name>
    <dbReference type="NCBI Taxonomy" id="4779"/>
    <lineage>
        <taxon>Eukaryota</taxon>
        <taxon>Sar</taxon>
        <taxon>Stramenopiles</taxon>
        <taxon>Oomycota</taxon>
        <taxon>Peronosporomycetes</taxon>
        <taxon>Peronosporales</taxon>
        <taxon>Peronosporaceae</taxon>
        <taxon>Bremia</taxon>
    </lineage>
</organism>
<dbReference type="RefSeq" id="XP_067819331.1">
    <property type="nucleotide sequence ID" value="XM_067960457.1"/>
</dbReference>
<accession>A0A976FMZ1</accession>
<dbReference type="AlphaFoldDB" id="A0A976FMZ1"/>
<feature type="compositionally biased region" description="Low complexity" evidence="1">
    <location>
        <begin position="33"/>
        <end position="52"/>
    </location>
</feature>
<feature type="region of interest" description="Disordered" evidence="1">
    <location>
        <begin position="33"/>
        <end position="53"/>
    </location>
</feature>
<reference evidence="3 4" key="1">
    <citation type="journal article" date="2021" name="Genome Biol.">
        <title>AFLAP: assembly-free linkage analysis pipeline using k-mers from genome sequencing data.</title>
        <authorList>
            <person name="Fletcher K."/>
            <person name="Zhang L."/>
            <person name="Gil J."/>
            <person name="Han R."/>
            <person name="Cavanaugh K."/>
            <person name="Michelmore R."/>
        </authorList>
    </citation>
    <scope>NUCLEOTIDE SEQUENCE [LARGE SCALE GENOMIC DNA]</scope>
    <source>
        <strain evidence="3 4">SF5</strain>
    </source>
</reference>
<dbReference type="KEGG" id="blac:94346128"/>
<feature type="compositionally biased region" description="Low complexity" evidence="1">
    <location>
        <begin position="94"/>
        <end position="103"/>
    </location>
</feature>
<evidence type="ECO:0000256" key="2">
    <source>
        <dbReference type="SAM" id="SignalP"/>
    </source>
</evidence>
<dbReference type="Proteomes" id="UP000294530">
    <property type="component" value="Unassembled WGS sequence"/>
</dbReference>
<evidence type="ECO:0000313" key="3">
    <source>
        <dbReference type="EMBL" id="TDH69832.1"/>
    </source>
</evidence>
<name>A0A976FMZ1_BRELC</name>
<keyword evidence="4" id="KW-1185">Reference proteome</keyword>
<dbReference type="OrthoDB" id="125661at2759"/>
<protein>
    <submittedName>
        <fullName evidence="3">Uncharacterized protein</fullName>
    </submittedName>
</protein>